<dbReference type="EMBL" id="MU003498">
    <property type="protein sequence ID" value="KAF2474274.1"/>
    <property type="molecule type" value="Genomic_DNA"/>
</dbReference>
<name>A0ACB6R4L7_9PLEO</name>
<proteinExistence type="predicted"/>
<keyword evidence="2" id="KW-1185">Reference proteome</keyword>
<gene>
    <name evidence="1" type="ORF">BDR25DRAFT_351831</name>
</gene>
<reference evidence="1" key="1">
    <citation type="journal article" date="2020" name="Stud. Mycol.">
        <title>101 Dothideomycetes genomes: a test case for predicting lifestyles and emergence of pathogens.</title>
        <authorList>
            <person name="Haridas S."/>
            <person name="Albert R."/>
            <person name="Binder M."/>
            <person name="Bloem J."/>
            <person name="Labutti K."/>
            <person name="Salamov A."/>
            <person name="Andreopoulos B."/>
            <person name="Baker S."/>
            <person name="Barry K."/>
            <person name="Bills G."/>
            <person name="Bluhm B."/>
            <person name="Cannon C."/>
            <person name="Castanera R."/>
            <person name="Culley D."/>
            <person name="Daum C."/>
            <person name="Ezra D."/>
            <person name="Gonzalez J."/>
            <person name="Henrissat B."/>
            <person name="Kuo A."/>
            <person name="Liang C."/>
            <person name="Lipzen A."/>
            <person name="Lutzoni F."/>
            <person name="Magnuson J."/>
            <person name="Mondo S."/>
            <person name="Nolan M."/>
            <person name="Ohm R."/>
            <person name="Pangilinan J."/>
            <person name="Park H.-J."/>
            <person name="Ramirez L."/>
            <person name="Alfaro M."/>
            <person name="Sun H."/>
            <person name="Tritt A."/>
            <person name="Yoshinaga Y."/>
            <person name="Zwiers L.-H."/>
            <person name="Turgeon B."/>
            <person name="Goodwin S."/>
            <person name="Spatafora J."/>
            <person name="Crous P."/>
            <person name="Grigoriev I."/>
        </authorList>
    </citation>
    <scope>NUCLEOTIDE SEQUENCE</scope>
    <source>
        <strain evidence="1">ATCC 200398</strain>
    </source>
</reference>
<evidence type="ECO:0000313" key="1">
    <source>
        <dbReference type="EMBL" id="KAF2474274.1"/>
    </source>
</evidence>
<organism evidence="1 2">
    <name type="scientific">Lindgomyces ingoldianus</name>
    <dbReference type="NCBI Taxonomy" id="673940"/>
    <lineage>
        <taxon>Eukaryota</taxon>
        <taxon>Fungi</taxon>
        <taxon>Dikarya</taxon>
        <taxon>Ascomycota</taxon>
        <taxon>Pezizomycotina</taxon>
        <taxon>Dothideomycetes</taxon>
        <taxon>Pleosporomycetidae</taxon>
        <taxon>Pleosporales</taxon>
        <taxon>Lindgomycetaceae</taxon>
        <taxon>Lindgomyces</taxon>
    </lineage>
</organism>
<evidence type="ECO:0000313" key="2">
    <source>
        <dbReference type="Proteomes" id="UP000799755"/>
    </source>
</evidence>
<protein>
    <submittedName>
        <fullName evidence="1">Uncharacterized protein</fullName>
    </submittedName>
</protein>
<dbReference type="Proteomes" id="UP000799755">
    <property type="component" value="Unassembled WGS sequence"/>
</dbReference>
<accession>A0ACB6R4L7</accession>
<comment type="caution">
    <text evidence="1">The sequence shown here is derived from an EMBL/GenBank/DDBJ whole genome shotgun (WGS) entry which is preliminary data.</text>
</comment>
<sequence>MPTCFALLKIPTVRTHSASSIRLHKQRKLSKVANVSCHHFDAKGGQSPEMEQMTSPRFISTFGLKYFKASQTYSLLYPRVNTMKAHITSLQEVSTVSLFTYSLQAYHNPFLSVVLGQLIHAAILRLNKVQESNCTYKYDLNELLMFVYFSFIYFPRISLFYSLHHILTDYLFPKQMSLGLHTDYVASLNLPSSGQKLSELDTRRIKYVHLLNDRLVAQIIIDILQSLNPCHWRRGSLDAKPARSRMRKAWLREFAFATTIFDFSCSYTAASMQLRLGVGYIHVHNWMVASLQPLRFNRHVVYCHPPNTANVFHFLISITENRLSAFGSLSITTLNVSLRKPQKWIAAFQACPFPLKENYFQYNNREISILEGRSLHKDPSYSHHKSTGSSTRPGDALDISQITYAFLGQATVRNKRTFILRLDHNHTSRGLSSFSGTSNPSAIVRGHTPGLNEGQYPCYYGPPSHVLASYAEKAFTHQNFLLPLIRLRGPTMRLLYDVPWDRIDLPDILFDYDRSANAPIHLASYLPTSRNLARLHRDSSAYEKQNIFAEWTQIPYN</sequence>